<evidence type="ECO:0000313" key="2">
    <source>
        <dbReference type="Proteomes" id="UP000809829"/>
    </source>
</evidence>
<dbReference type="Proteomes" id="UP000809829">
    <property type="component" value="Unassembled WGS sequence"/>
</dbReference>
<accession>A0ABS2QZC0</accession>
<reference evidence="1 2" key="1">
    <citation type="submission" date="2021-01" db="EMBL/GenBank/DDBJ databases">
        <title>Genomic Encyclopedia of Type Strains, Phase IV (KMG-IV): sequencing the most valuable type-strain genomes for metagenomic binning, comparative biology and taxonomic classification.</title>
        <authorList>
            <person name="Goeker M."/>
        </authorList>
    </citation>
    <scope>NUCLEOTIDE SEQUENCE [LARGE SCALE GENOMIC DNA]</scope>
    <source>
        <strain evidence="1 2">DSM 104297</strain>
    </source>
</reference>
<dbReference type="EMBL" id="JAFBFC010000006">
    <property type="protein sequence ID" value="MBM7704347.1"/>
    <property type="molecule type" value="Genomic_DNA"/>
</dbReference>
<dbReference type="RefSeq" id="WP_205188348.1">
    <property type="nucleotide sequence ID" value="NZ_JAFBFC010000006.1"/>
</dbReference>
<proteinExistence type="predicted"/>
<organism evidence="1 2">
    <name type="scientific">Priestia iocasae</name>
    <dbReference type="NCBI Taxonomy" id="2291674"/>
    <lineage>
        <taxon>Bacteria</taxon>
        <taxon>Bacillati</taxon>
        <taxon>Bacillota</taxon>
        <taxon>Bacilli</taxon>
        <taxon>Bacillales</taxon>
        <taxon>Bacillaceae</taxon>
        <taxon>Priestia</taxon>
    </lineage>
</organism>
<sequence length="193" mass="22816">MFTIRRLTPTCPKCNGCHTYDVIPELPSEPQWQLRPFDFSLETYSVGNATYYCMDCEYKWKKYRGKKPYEKIKVIYAHAGGFPGPYHKVKVDVARSIVEYKADFSYDSELPVHDRKERSKEELEFFLAKLYTCDFMNWAEEYDMSGPVLDGTHWSIRIEYDTHCEMKRGSNHYPSKWATFCKAISSLSGYEYY</sequence>
<comment type="caution">
    <text evidence="1">The sequence shown here is derived from an EMBL/GenBank/DDBJ whole genome shotgun (WGS) entry which is preliminary data.</text>
</comment>
<protein>
    <submittedName>
        <fullName evidence="1">Uncharacterized protein</fullName>
    </submittedName>
</protein>
<evidence type="ECO:0000313" key="1">
    <source>
        <dbReference type="EMBL" id="MBM7704347.1"/>
    </source>
</evidence>
<gene>
    <name evidence="1" type="ORF">JOC83_003202</name>
</gene>
<name>A0ABS2QZC0_9BACI</name>
<keyword evidence="2" id="KW-1185">Reference proteome</keyword>